<reference evidence="2" key="1">
    <citation type="submission" date="2020-10" db="EMBL/GenBank/DDBJ databases">
        <title>Sequencing the genomes of 1000 actinobacteria strains.</title>
        <authorList>
            <person name="Klenk H.-P."/>
        </authorList>
    </citation>
    <scope>NUCLEOTIDE SEQUENCE</scope>
    <source>
        <strain evidence="2">DSM 45354</strain>
    </source>
</reference>
<comment type="caution">
    <text evidence="2">The sequence shown here is derived from an EMBL/GenBank/DDBJ whole genome shotgun (WGS) entry which is preliminary data.</text>
</comment>
<accession>A0A927MMQ3</accession>
<proteinExistence type="predicted"/>
<evidence type="ECO:0000313" key="2">
    <source>
        <dbReference type="EMBL" id="MBE1603369.1"/>
    </source>
</evidence>
<feature type="region of interest" description="Disordered" evidence="1">
    <location>
        <begin position="22"/>
        <end position="53"/>
    </location>
</feature>
<protein>
    <submittedName>
        <fullName evidence="2">Uncharacterized protein</fullName>
    </submittedName>
</protein>
<evidence type="ECO:0000313" key="3">
    <source>
        <dbReference type="Proteomes" id="UP000638648"/>
    </source>
</evidence>
<name>A0A927MMQ3_9ACTN</name>
<keyword evidence="3" id="KW-1185">Reference proteome</keyword>
<evidence type="ECO:0000256" key="1">
    <source>
        <dbReference type="SAM" id="MobiDB-lite"/>
    </source>
</evidence>
<dbReference type="EMBL" id="JADBEM010000001">
    <property type="protein sequence ID" value="MBE1603369.1"/>
    <property type="molecule type" value="Genomic_DNA"/>
</dbReference>
<dbReference type="Proteomes" id="UP000638648">
    <property type="component" value="Unassembled WGS sequence"/>
</dbReference>
<organism evidence="2 3">
    <name type="scientific">Actinopolymorpha pittospori</name>
    <dbReference type="NCBI Taxonomy" id="648752"/>
    <lineage>
        <taxon>Bacteria</taxon>
        <taxon>Bacillati</taxon>
        <taxon>Actinomycetota</taxon>
        <taxon>Actinomycetes</taxon>
        <taxon>Propionibacteriales</taxon>
        <taxon>Actinopolymorphaceae</taxon>
        <taxon>Actinopolymorpha</taxon>
    </lineage>
</organism>
<dbReference type="AlphaFoldDB" id="A0A927MMQ3"/>
<sequence length="257" mass="28006">MVTSHGTSRCLTTFDLGCLSDPERGVRSRVSHPQRGNPARLGRRRSSIPTKEAYPRAVLRRNPAQPRGECATPPLAYAVVGRSFASAPFRTSWHPDARSTAFQRATSAGCWRGRQGTRRAALPGSRTQSLPPVRRCAGRDRHLGLCAMVEVTVMVLPTSGCLLPEGQSRMSDLAGFLVARFAEDSERAGYVHHETCETFDEVSTPLSPPACDCGMPPKAMVDIGRNGRLSPSTNALVRRSHRALDRPMTNYAGSLPR</sequence>
<gene>
    <name evidence="2" type="ORF">HEB94_000217</name>
</gene>